<comment type="caution">
    <text evidence="3">The sequence shown here is derived from an EMBL/GenBank/DDBJ whole genome shotgun (WGS) entry which is preliminary data.</text>
</comment>
<name>A0AA37LZY7_9PEZI</name>
<sequence length="195" mass="21823">MATAMMRAMLRVHKPLGKTTSVDEGGLLKMLHQLQDTEGPIALHVREQNPGVLITKSDHSLHVEAFELSPTNEAVNTTTGRLRRSFPGRAICFSLDRARESGFSETLAATLAKMSVQPAADTQPKARKAGQLHDETRDTTHPKMVTELLYAFLMAVGQPIEGTSIWKNTREEVLWQDARLPWRRSPTWMLIRVAL</sequence>
<evidence type="ECO:0000313" key="3">
    <source>
        <dbReference type="EMBL" id="GJC90041.1"/>
    </source>
</evidence>
<feature type="domain" description="DUF6606" evidence="2">
    <location>
        <begin position="3"/>
        <end position="195"/>
    </location>
</feature>
<dbReference type="AlphaFoldDB" id="A0AA37LZY7"/>
<organism evidence="3 4">
    <name type="scientific">Colletotrichum liriopes</name>
    <dbReference type="NCBI Taxonomy" id="708192"/>
    <lineage>
        <taxon>Eukaryota</taxon>
        <taxon>Fungi</taxon>
        <taxon>Dikarya</taxon>
        <taxon>Ascomycota</taxon>
        <taxon>Pezizomycotina</taxon>
        <taxon>Sordariomycetes</taxon>
        <taxon>Hypocreomycetidae</taxon>
        <taxon>Glomerellales</taxon>
        <taxon>Glomerellaceae</taxon>
        <taxon>Colletotrichum</taxon>
        <taxon>Colletotrichum spaethianum species complex</taxon>
    </lineage>
</organism>
<dbReference type="EMBL" id="BPPX01000048">
    <property type="protein sequence ID" value="GJC90041.1"/>
    <property type="molecule type" value="Genomic_DNA"/>
</dbReference>
<keyword evidence="4" id="KW-1185">Reference proteome</keyword>
<dbReference type="InterPro" id="IPR046541">
    <property type="entry name" value="DUF6606"/>
</dbReference>
<protein>
    <recommendedName>
        <fullName evidence="2">DUF6606 domain-containing protein</fullName>
    </recommendedName>
</protein>
<accession>A0AA37LZY7</accession>
<feature type="compositionally biased region" description="Basic and acidic residues" evidence="1">
    <location>
        <begin position="131"/>
        <end position="140"/>
    </location>
</feature>
<reference evidence="3 4" key="1">
    <citation type="submission" date="2021-07" db="EMBL/GenBank/DDBJ databases">
        <title>Genome data of Colletotrichum spaethianum.</title>
        <authorList>
            <person name="Utami Y.D."/>
            <person name="Hiruma K."/>
        </authorList>
    </citation>
    <scope>NUCLEOTIDE SEQUENCE [LARGE SCALE GENOMIC DNA]</scope>
    <source>
        <strain evidence="3 4">MAFF 242679</strain>
    </source>
</reference>
<proteinExistence type="predicted"/>
<gene>
    <name evidence="3" type="ORF">ColLi_12879</name>
</gene>
<dbReference type="Proteomes" id="UP001055172">
    <property type="component" value="Unassembled WGS sequence"/>
</dbReference>
<feature type="region of interest" description="Disordered" evidence="1">
    <location>
        <begin position="115"/>
        <end position="140"/>
    </location>
</feature>
<evidence type="ECO:0000259" key="2">
    <source>
        <dbReference type="Pfam" id="PF20255"/>
    </source>
</evidence>
<evidence type="ECO:0000256" key="1">
    <source>
        <dbReference type="SAM" id="MobiDB-lite"/>
    </source>
</evidence>
<evidence type="ECO:0000313" key="4">
    <source>
        <dbReference type="Proteomes" id="UP001055172"/>
    </source>
</evidence>
<dbReference type="Pfam" id="PF20255">
    <property type="entry name" value="DUF6606"/>
    <property type="match status" value="1"/>
</dbReference>